<feature type="compositionally biased region" description="Low complexity" evidence="4">
    <location>
        <begin position="10"/>
        <end position="31"/>
    </location>
</feature>
<feature type="compositionally biased region" description="Low complexity" evidence="4">
    <location>
        <begin position="371"/>
        <end position="380"/>
    </location>
</feature>
<dbReference type="Gene3D" id="3.30.40.10">
    <property type="entry name" value="Zinc/RING finger domain, C3HC4 (zinc finger)"/>
    <property type="match status" value="1"/>
</dbReference>
<dbReference type="InterPro" id="IPR053051">
    <property type="entry name" value="HDAC_complex_subunit"/>
</dbReference>
<protein>
    <recommendedName>
        <fullName evidence="5">Zinc finger PHD-type domain-containing protein</fullName>
    </recommendedName>
</protein>
<dbReference type="PANTHER" id="PTHR47793:SF1">
    <property type="entry name" value="HISTONE DEACETYLASE COMPLEX SUBUNIT CTI6"/>
    <property type="match status" value="1"/>
</dbReference>
<feature type="region of interest" description="Disordered" evidence="4">
    <location>
        <begin position="474"/>
        <end position="581"/>
    </location>
</feature>
<evidence type="ECO:0000256" key="1">
    <source>
        <dbReference type="ARBA" id="ARBA00022723"/>
    </source>
</evidence>
<feature type="compositionally biased region" description="Basic residues" evidence="4">
    <location>
        <begin position="504"/>
        <end position="519"/>
    </location>
</feature>
<keyword evidence="7" id="KW-1185">Reference proteome</keyword>
<dbReference type="FunFam" id="3.30.40.10:FF:000919">
    <property type="entry name" value="Bccti6"/>
    <property type="match status" value="1"/>
</dbReference>
<reference evidence="6" key="1">
    <citation type="submission" date="2021-07" db="EMBL/GenBank/DDBJ databases">
        <authorList>
            <person name="Durling M."/>
        </authorList>
    </citation>
    <scope>NUCLEOTIDE SEQUENCE</scope>
</reference>
<dbReference type="AlphaFoldDB" id="A0A9N9KKZ2"/>
<evidence type="ECO:0000313" key="7">
    <source>
        <dbReference type="Proteomes" id="UP000696280"/>
    </source>
</evidence>
<dbReference type="GO" id="GO:0061186">
    <property type="term" value="P:negative regulation of silent mating-type cassette heterochromatin formation"/>
    <property type="evidence" value="ECO:0007669"/>
    <property type="project" value="TreeGrafter"/>
</dbReference>
<dbReference type="GO" id="GO:0070210">
    <property type="term" value="C:Rpd3L-Expanded complex"/>
    <property type="evidence" value="ECO:0007669"/>
    <property type="project" value="TreeGrafter"/>
</dbReference>
<feature type="compositionally biased region" description="Pro residues" evidence="4">
    <location>
        <begin position="480"/>
        <end position="500"/>
    </location>
</feature>
<feature type="compositionally biased region" description="Basic and acidic residues" evidence="4">
    <location>
        <begin position="348"/>
        <end position="360"/>
    </location>
</feature>
<dbReference type="InterPro" id="IPR011011">
    <property type="entry name" value="Znf_FYVE_PHD"/>
</dbReference>
<evidence type="ECO:0000256" key="3">
    <source>
        <dbReference type="ARBA" id="ARBA00022833"/>
    </source>
</evidence>
<evidence type="ECO:0000313" key="6">
    <source>
        <dbReference type="EMBL" id="CAG8948851.1"/>
    </source>
</evidence>
<proteinExistence type="predicted"/>
<dbReference type="SMART" id="SM00249">
    <property type="entry name" value="PHD"/>
    <property type="match status" value="1"/>
</dbReference>
<dbReference type="GO" id="GO:0008270">
    <property type="term" value="F:zinc ion binding"/>
    <property type="evidence" value="ECO:0007669"/>
    <property type="project" value="UniProtKB-KW"/>
</dbReference>
<feature type="compositionally biased region" description="Polar residues" evidence="4">
    <location>
        <begin position="39"/>
        <end position="58"/>
    </location>
</feature>
<evidence type="ECO:0000256" key="2">
    <source>
        <dbReference type="ARBA" id="ARBA00022771"/>
    </source>
</evidence>
<gene>
    <name evidence="6" type="ORF">HYFRA_00001974</name>
</gene>
<keyword evidence="3" id="KW-0862">Zinc</keyword>
<dbReference type="InterPro" id="IPR019786">
    <property type="entry name" value="Zinc_finger_PHD-type_CS"/>
</dbReference>
<feature type="region of interest" description="Disordered" evidence="4">
    <location>
        <begin position="268"/>
        <end position="439"/>
    </location>
</feature>
<feature type="compositionally biased region" description="Polar residues" evidence="4">
    <location>
        <begin position="268"/>
        <end position="277"/>
    </location>
</feature>
<dbReference type="GO" id="GO:0061188">
    <property type="term" value="P:negative regulation of rDNA heterochromatin formation"/>
    <property type="evidence" value="ECO:0007669"/>
    <property type="project" value="TreeGrafter"/>
</dbReference>
<organism evidence="6 7">
    <name type="scientific">Hymenoscyphus fraxineus</name>
    <dbReference type="NCBI Taxonomy" id="746836"/>
    <lineage>
        <taxon>Eukaryota</taxon>
        <taxon>Fungi</taxon>
        <taxon>Dikarya</taxon>
        <taxon>Ascomycota</taxon>
        <taxon>Pezizomycotina</taxon>
        <taxon>Leotiomycetes</taxon>
        <taxon>Helotiales</taxon>
        <taxon>Helotiaceae</taxon>
        <taxon>Hymenoscyphus</taxon>
    </lineage>
</organism>
<dbReference type="Pfam" id="PF00628">
    <property type="entry name" value="PHD"/>
    <property type="match status" value="1"/>
</dbReference>
<dbReference type="InterPro" id="IPR001965">
    <property type="entry name" value="Znf_PHD"/>
</dbReference>
<evidence type="ECO:0000256" key="4">
    <source>
        <dbReference type="SAM" id="MobiDB-lite"/>
    </source>
</evidence>
<dbReference type="GO" id="GO:0033698">
    <property type="term" value="C:Rpd3L complex"/>
    <property type="evidence" value="ECO:0007669"/>
    <property type="project" value="TreeGrafter"/>
</dbReference>
<name>A0A9N9KKZ2_9HELO</name>
<dbReference type="InterPro" id="IPR019787">
    <property type="entry name" value="Znf_PHD-finger"/>
</dbReference>
<accession>A0A9N9KKZ2</accession>
<feature type="compositionally biased region" description="Basic and acidic residues" evidence="4">
    <location>
        <begin position="316"/>
        <end position="331"/>
    </location>
</feature>
<dbReference type="SUPFAM" id="SSF57903">
    <property type="entry name" value="FYVE/PHD zinc finger"/>
    <property type="match status" value="1"/>
</dbReference>
<dbReference type="PROSITE" id="PS01359">
    <property type="entry name" value="ZF_PHD_1"/>
    <property type="match status" value="1"/>
</dbReference>
<dbReference type="PROSITE" id="PS50330">
    <property type="entry name" value="UIM"/>
    <property type="match status" value="1"/>
</dbReference>
<feature type="compositionally biased region" description="Low complexity" evidence="4">
    <location>
        <begin position="282"/>
        <end position="294"/>
    </location>
</feature>
<feature type="compositionally biased region" description="Basic and acidic residues" evidence="4">
    <location>
        <begin position="524"/>
        <end position="551"/>
    </location>
</feature>
<feature type="compositionally biased region" description="Polar residues" evidence="4">
    <location>
        <begin position="91"/>
        <end position="102"/>
    </location>
</feature>
<keyword evidence="2" id="KW-0863">Zinc-finger</keyword>
<sequence length="685" mass="75004">MDTARRSSRAARSSQPLQSNPHHSSASSNSSGRAERATRSNPKADSPTKSTPSGSLSSEPPDDAIATPAEDSVQTRRKRGRGDDKDKAAKPSTTQIESTNGIEENADDDEAVRCICGFDEYPGPPQLGEEDSKQGIKDGIEEPIISVADITEDGAGFFLQCDVCKVWQHGYCVGIMNEDMSPDEYFCEECRKDLHKIFAAPNGIRSLSAPCEQVAQIGSHKAVCNESHQVTTMNTIFNQNKPGKSANMMGRRQRYSHYLPLYQSLSQTTSRANSFSKDGTKSPRGSKSGRPSSSLQSAKRRSTMNSRDAAYDEEEQLRRAIEASKGEKSGESTDGGTVITTTRREKRGRSDSEEKPEGPKRQRTLSPSPSPVQEPQQTPQAESDDGINGRPIGAKKIRGAAARNHREKEMREEREKSRQEAANKRKGRAERRRIEGRRSMLVPEDIRLPFETVDSEPSEDIPLAAVRATITKVPEVVPEPIEPPVVLEPPVPDTPPPAVQPPTSHRKGGRPPNSRKGKLGKNQYTKDRDLQEGDNHSPQRSQSRDVPRGDETPQTSGNKGSHNEGGGKSAKSKSANSKISMGDMRKRVTAILDYISRIQVEMAGESMSPGSAEAAETTIRGIADGLPMIKVNRDSKANGDIKVNGNANSITEGDESSKKEFKDLSCLEMMDVLTRQLVKWQNQHT</sequence>
<dbReference type="OrthoDB" id="418595at2759"/>
<feature type="domain" description="Zinc finger PHD-type" evidence="5">
    <location>
        <begin position="113"/>
        <end position="191"/>
    </location>
</feature>
<keyword evidence="1" id="KW-0479">Metal-binding</keyword>
<evidence type="ECO:0000259" key="5">
    <source>
        <dbReference type="SMART" id="SM00249"/>
    </source>
</evidence>
<dbReference type="InterPro" id="IPR013083">
    <property type="entry name" value="Znf_RING/FYVE/PHD"/>
</dbReference>
<feature type="compositionally biased region" description="Basic and acidic residues" evidence="4">
    <location>
        <begin position="404"/>
        <end position="423"/>
    </location>
</feature>
<feature type="region of interest" description="Disordered" evidence="4">
    <location>
        <begin position="1"/>
        <end position="105"/>
    </location>
</feature>
<dbReference type="EMBL" id="CAJVRL010000001">
    <property type="protein sequence ID" value="CAG8948851.1"/>
    <property type="molecule type" value="Genomic_DNA"/>
</dbReference>
<dbReference type="Proteomes" id="UP000696280">
    <property type="component" value="Unassembled WGS sequence"/>
</dbReference>
<dbReference type="InterPro" id="IPR003903">
    <property type="entry name" value="UIM_dom"/>
</dbReference>
<dbReference type="PANTHER" id="PTHR47793">
    <property type="entry name" value="HISTONE DEACETYLASE COMPLEX SUBUNIT CTI6"/>
    <property type="match status" value="1"/>
</dbReference>
<feature type="compositionally biased region" description="Polar residues" evidence="4">
    <location>
        <begin position="332"/>
        <end position="341"/>
    </location>
</feature>
<comment type="caution">
    <text evidence="6">The sequence shown here is derived from an EMBL/GenBank/DDBJ whole genome shotgun (WGS) entry which is preliminary data.</text>
</comment>